<evidence type="ECO:0000256" key="1">
    <source>
        <dbReference type="ARBA" id="ARBA00006328"/>
    </source>
</evidence>
<dbReference type="InterPro" id="IPR051164">
    <property type="entry name" value="NmrA-like_oxidored"/>
</dbReference>
<dbReference type="PANTHER" id="PTHR42748">
    <property type="entry name" value="NITROGEN METABOLITE REPRESSION PROTEIN NMRA FAMILY MEMBER"/>
    <property type="match status" value="1"/>
</dbReference>
<gene>
    <name evidence="4" type="ORF">E6K79_07810</name>
</gene>
<dbReference type="SUPFAM" id="SSF51735">
    <property type="entry name" value="NAD(P)-binding Rossmann-fold domains"/>
    <property type="match status" value="1"/>
</dbReference>
<dbReference type="Gene3D" id="3.40.50.720">
    <property type="entry name" value="NAD(P)-binding Rossmann-like Domain"/>
    <property type="match status" value="1"/>
</dbReference>
<keyword evidence="2" id="KW-0521">NADP</keyword>
<evidence type="ECO:0000256" key="2">
    <source>
        <dbReference type="ARBA" id="ARBA00022857"/>
    </source>
</evidence>
<dbReference type="PANTHER" id="PTHR42748:SF7">
    <property type="entry name" value="NMRA LIKE REDOX SENSOR 1-RELATED"/>
    <property type="match status" value="1"/>
</dbReference>
<proteinExistence type="inferred from homology"/>
<reference evidence="4 5" key="1">
    <citation type="journal article" date="2019" name="Nat. Microbiol.">
        <title>Mediterranean grassland soil C-N compound turnover is dependent on rainfall and depth, and is mediated by genomically divergent microorganisms.</title>
        <authorList>
            <person name="Diamond S."/>
            <person name="Andeer P.F."/>
            <person name="Li Z."/>
            <person name="Crits-Christoph A."/>
            <person name="Burstein D."/>
            <person name="Anantharaman K."/>
            <person name="Lane K.R."/>
            <person name="Thomas B.C."/>
            <person name="Pan C."/>
            <person name="Northen T.R."/>
            <person name="Banfield J.F."/>
        </authorList>
    </citation>
    <scope>NUCLEOTIDE SEQUENCE [LARGE SCALE GENOMIC DNA]</scope>
    <source>
        <strain evidence="4">WS_9</strain>
    </source>
</reference>
<comment type="caution">
    <text evidence="4">The sequence shown here is derived from an EMBL/GenBank/DDBJ whole genome shotgun (WGS) entry which is preliminary data.</text>
</comment>
<dbReference type="CDD" id="cd05251">
    <property type="entry name" value="NmrA_like_SDR_a"/>
    <property type="match status" value="1"/>
</dbReference>
<evidence type="ECO:0000259" key="3">
    <source>
        <dbReference type="Pfam" id="PF05368"/>
    </source>
</evidence>
<dbReference type="InterPro" id="IPR036291">
    <property type="entry name" value="NAD(P)-bd_dom_sf"/>
</dbReference>
<evidence type="ECO:0000313" key="4">
    <source>
        <dbReference type="EMBL" id="TMQ64312.1"/>
    </source>
</evidence>
<dbReference type="InterPro" id="IPR008030">
    <property type="entry name" value="NmrA-like"/>
</dbReference>
<sequence>MTKDRTILITGVTGHQGGAVAQALRGAGFHLRGLTRKPDSEQAAALKRQGVDVVQGDLDDEASLRRALSGAGGVFGVQNTWEAGVEREEAQGKRLATLAREAGVEHFVYSSVGSAHKRTGIPHFDNKWRIEETVRGLRFPSHVILRPVFFMENLVAPYSLQGSTLAVALGPGTKLQMIAVDDIGWFGARAFTDAAALNRREIDLAGDVRTMPAAAEIFTNALGRPIAFAQTPIEQVRQFSEDTALMLEWFERVGYSADIAGLEREFGRTLTKLPDWAAKIEVPK</sequence>
<organism evidence="4 5">
    <name type="scientific">Eiseniibacteriota bacterium</name>
    <dbReference type="NCBI Taxonomy" id="2212470"/>
    <lineage>
        <taxon>Bacteria</taxon>
        <taxon>Candidatus Eiseniibacteriota</taxon>
    </lineage>
</organism>
<dbReference type="EMBL" id="VBOZ01000023">
    <property type="protein sequence ID" value="TMQ64312.1"/>
    <property type="molecule type" value="Genomic_DNA"/>
</dbReference>
<feature type="domain" description="NmrA-like" evidence="3">
    <location>
        <begin position="4"/>
        <end position="275"/>
    </location>
</feature>
<dbReference type="AlphaFoldDB" id="A0A538TL18"/>
<name>A0A538TL18_UNCEI</name>
<evidence type="ECO:0000313" key="5">
    <source>
        <dbReference type="Proteomes" id="UP000317691"/>
    </source>
</evidence>
<dbReference type="Gene3D" id="3.90.25.10">
    <property type="entry name" value="UDP-galactose 4-epimerase, domain 1"/>
    <property type="match status" value="1"/>
</dbReference>
<protein>
    <submittedName>
        <fullName evidence="4">NmrA/HSCARG family protein</fullName>
    </submittedName>
</protein>
<accession>A0A538TL18</accession>
<dbReference type="Proteomes" id="UP000317691">
    <property type="component" value="Unassembled WGS sequence"/>
</dbReference>
<comment type="similarity">
    <text evidence="1">Belongs to the NmrA-type oxidoreductase family.</text>
</comment>
<dbReference type="Pfam" id="PF05368">
    <property type="entry name" value="NmrA"/>
    <property type="match status" value="1"/>
</dbReference>